<feature type="region of interest" description="Disordered" evidence="1">
    <location>
        <begin position="86"/>
        <end position="106"/>
    </location>
</feature>
<evidence type="ECO:0000313" key="3">
    <source>
        <dbReference type="Proteomes" id="UP000645007"/>
    </source>
</evidence>
<dbReference type="RefSeq" id="WP_191911312.1">
    <property type="nucleotide sequence ID" value="NZ_JABUXR010000007.1"/>
</dbReference>
<dbReference type="EMBL" id="JABUXR010000007">
    <property type="protein sequence ID" value="MBD8085546.1"/>
    <property type="molecule type" value="Genomic_DNA"/>
</dbReference>
<gene>
    <name evidence="2" type="ORF">HUK45_04680</name>
</gene>
<protein>
    <recommendedName>
        <fullName evidence="4">Bacteriophage Gp15 protein</fullName>
    </recommendedName>
</protein>
<dbReference type="Pfam" id="PF06854">
    <property type="entry name" value="Phage_Gp15"/>
    <property type="match status" value="1"/>
</dbReference>
<comment type="caution">
    <text evidence="2">The sequence shown here is derived from an EMBL/GenBank/DDBJ whole genome shotgun (WGS) entry which is preliminary data.</text>
</comment>
<evidence type="ECO:0008006" key="4">
    <source>
        <dbReference type="Google" id="ProtNLM"/>
    </source>
</evidence>
<sequence length="215" mass="24964">MLSLTRSEDRKSNPTGLNNEFDYQGKAYKLDLSFDTVISFYQLLDDEHFTAEEKVSVAFEMFFGFKPQDADFAVSAFEQISNYLREQPYGNDDDDEPSSDMQGTPTPAIKYYSYTQDAQAIYASFREQYGINLLQEKGKMHWDEFKALFAGLNDKTYMSRIIQIRMRDTGELKGQELTDALNAKQYYELNENKTEEAREQQFTGFMNTIKAWAQS</sequence>
<keyword evidence="3" id="KW-1185">Reference proteome</keyword>
<organism evidence="2 3">
    <name type="scientific">Limosilactobacillus urinaemulieris</name>
    <dbReference type="NCBI Taxonomy" id="2742600"/>
    <lineage>
        <taxon>Bacteria</taxon>
        <taxon>Bacillati</taxon>
        <taxon>Bacillota</taxon>
        <taxon>Bacilli</taxon>
        <taxon>Lactobacillales</taxon>
        <taxon>Lactobacillaceae</taxon>
        <taxon>Limosilactobacillus</taxon>
    </lineage>
</organism>
<accession>A0ABR8ZJR3</accession>
<dbReference type="Proteomes" id="UP000645007">
    <property type="component" value="Unassembled WGS sequence"/>
</dbReference>
<reference evidence="2 3" key="1">
    <citation type="submission" date="2020-06" db="EMBL/GenBank/DDBJ databases">
        <title>Limosilactobacillus sp. nov.</title>
        <authorList>
            <person name="Ksiezarek M."/>
            <person name="Goncalves Ribeiro T."/>
            <person name="Rocha J."/>
            <person name="Grosso F."/>
            <person name="Peixe L."/>
        </authorList>
    </citation>
    <scope>NUCLEOTIDE SEQUENCE [LARGE SCALE GENOMIC DNA]</scope>
    <source>
        <strain evidence="3">c9Ua_26_M</strain>
    </source>
</reference>
<evidence type="ECO:0000313" key="2">
    <source>
        <dbReference type="EMBL" id="MBD8085546.1"/>
    </source>
</evidence>
<proteinExistence type="predicted"/>
<dbReference type="InterPro" id="IPR009660">
    <property type="entry name" value="Phage_A500_Gp15"/>
</dbReference>
<name>A0ABR8ZJR3_9LACO</name>
<evidence type="ECO:0000256" key="1">
    <source>
        <dbReference type="SAM" id="MobiDB-lite"/>
    </source>
</evidence>